<proteinExistence type="evidence at protein level"/>
<dbReference type="VEuPathDB" id="VectorBase:ISCI019118"/>
<dbReference type="SUPFAM" id="SSF48350">
    <property type="entry name" value="GTPase activation domain, GAP"/>
    <property type="match status" value="1"/>
</dbReference>
<dbReference type="VEuPathDB" id="VectorBase:ISCW019118"/>
<dbReference type="OrthoDB" id="7862313at2759"/>
<accession>B7PR79</accession>
<reference evidence="3" key="2">
    <citation type="submission" date="2020-05" db="UniProtKB">
        <authorList>
            <consortium name="EnsemblMetazoa"/>
        </authorList>
    </citation>
    <scope>IDENTIFICATION</scope>
    <source>
        <strain evidence="3">wikel</strain>
    </source>
</reference>
<organism>
    <name type="scientific">Ixodes scapularis</name>
    <name type="common">Black-legged tick</name>
    <name type="synonym">Deer tick</name>
    <dbReference type="NCBI Taxonomy" id="6945"/>
    <lineage>
        <taxon>Eukaryota</taxon>
        <taxon>Metazoa</taxon>
        <taxon>Ecdysozoa</taxon>
        <taxon>Arthropoda</taxon>
        <taxon>Chelicerata</taxon>
        <taxon>Arachnida</taxon>
        <taxon>Acari</taxon>
        <taxon>Parasitiformes</taxon>
        <taxon>Ixodida</taxon>
        <taxon>Ixodoidea</taxon>
        <taxon>Ixodidae</taxon>
        <taxon>Ixodinae</taxon>
        <taxon>Ixodes</taxon>
    </lineage>
</organism>
<dbReference type="HOGENOM" id="CLU_1210962_0_0_1"/>
<dbReference type="EMBL" id="ABJB010754510">
    <property type="status" value="NOT_ANNOTATED_CDS"/>
    <property type="molecule type" value="Genomic_DNA"/>
</dbReference>
<dbReference type="VEuPathDB" id="VectorBase:ISCP_007414"/>
<dbReference type="EnsemblMetazoa" id="ISCW019118-RA">
    <property type="protein sequence ID" value="ISCW019118-PA"/>
    <property type="gene ID" value="ISCW019118"/>
</dbReference>
<dbReference type="EMBL" id="DS770988">
    <property type="protein sequence ID" value="EEC09101.1"/>
    <property type="molecule type" value="Genomic_DNA"/>
</dbReference>
<sequence>MQRCLSPHVGAVWVQAVPVNQETNSTNGPCLSCQMQTVASQNVYGTHVCLQQKGHSSPAFTSANNLNACAHVTVSGEYEPSCYGCSLEALARIPCPVRELGRDRLLRVEQSPCQEGLLGVPFEVPKELWLLVDHLHKYGLTQVVSQMTPEVHRHTFLYLVCFLKELLTHANDNRLDAKLLANVFGPVLLRPKAHGALEPGTSPWDTRRDTDERKKATFVYHFLMNDYSD</sequence>
<reference evidence="2 4" key="1">
    <citation type="submission" date="2008-03" db="EMBL/GenBank/DDBJ databases">
        <title>Annotation of Ixodes scapularis.</title>
        <authorList>
            <consortium name="Ixodes scapularis Genome Project Consortium"/>
            <person name="Caler E."/>
            <person name="Hannick L.I."/>
            <person name="Bidwell S."/>
            <person name="Joardar V."/>
            <person name="Thiagarajan M."/>
            <person name="Amedeo P."/>
            <person name="Galinsky K.J."/>
            <person name="Schobel S."/>
            <person name="Inman J."/>
            <person name="Hostetler J."/>
            <person name="Miller J."/>
            <person name="Hammond M."/>
            <person name="Megy K."/>
            <person name="Lawson D."/>
            <person name="Kodira C."/>
            <person name="Sutton G."/>
            <person name="Meyer J."/>
            <person name="Hill C.A."/>
            <person name="Birren B."/>
            <person name="Nene V."/>
            <person name="Collins F."/>
            <person name="Alarcon-Chaidez F."/>
            <person name="Wikel S."/>
            <person name="Strausberg R."/>
        </authorList>
    </citation>
    <scope>NUCLEOTIDE SEQUENCE [LARGE SCALE GENOMIC DNA]</scope>
    <source>
        <strain evidence="4">Wikel</strain>
        <strain evidence="2">Wikel colony</strain>
    </source>
</reference>
<dbReference type="Proteomes" id="UP000001555">
    <property type="component" value="Unassembled WGS sequence"/>
</dbReference>
<dbReference type="Gene3D" id="1.10.555.10">
    <property type="entry name" value="Rho GTPase activation protein"/>
    <property type="match status" value="1"/>
</dbReference>
<dbReference type="PaxDb" id="6945-B7PR79"/>
<keyword evidence="5" id="KW-1267">Proteomics identification</keyword>
<evidence type="ECO:0000313" key="2">
    <source>
        <dbReference type="EMBL" id="EEC09101.1"/>
    </source>
</evidence>
<dbReference type="InterPro" id="IPR000198">
    <property type="entry name" value="RhoGAP_dom"/>
</dbReference>
<name>B7PR79_IXOSC</name>
<dbReference type="STRING" id="6945.B7PR79"/>
<evidence type="ECO:0000313" key="3">
    <source>
        <dbReference type="EnsemblMetazoa" id="ISCW019118-PA"/>
    </source>
</evidence>
<gene>
    <name evidence="2" type="ORF">IscW_ISCW019118</name>
</gene>
<evidence type="ECO:0007829" key="5">
    <source>
        <dbReference type="PeptideAtlas" id="B7PR79"/>
    </source>
</evidence>
<dbReference type="Pfam" id="PF00620">
    <property type="entry name" value="RhoGAP"/>
    <property type="match status" value="1"/>
</dbReference>
<evidence type="ECO:0000313" key="4">
    <source>
        <dbReference type="Proteomes" id="UP000001555"/>
    </source>
</evidence>
<dbReference type="AlphaFoldDB" id="B7PR79"/>
<dbReference type="InParanoid" id="B7PR79"/>
<feature type="domain" description="Rho-GAP" evidence="1">
    <location>
        <begin position="141"/>
        <end position="192"/>
    </location>
</feature>
<dbReference type="EMBL" id="ABJB010635008">
    <property type="status" value="NOT_ANNOTATED_CDS"/>
    <property type="molecule type" value="Genomic_DNA"/>
</dbReference>
<evidence type="ECO:0000259" key="1">
    <source>
        <dbReference type="Pfam" id="PF00620"/>
    </source>
</evidence>
<keyword evidence="4" id="KW-1185">Reference proteome</keyword>
<dbReference type="InterPro" id="IPR008936">
    <property type="entry name" value="Rho_GTPase_activation_prot"/>
</dbReference>
<dbReference type="GO" id="GO:0007165">
    <property type="term" value="P:signal transduction"/>
    <property type="evidence" value="ECO:0007669"/>
    <property type="project" value="InterPro"/>
</dbReference>
<protein>
    <submittedName>
        <fullName evidence="2">Ocrl type II inositol 5-phosphatase, putative</fullName>
    </submittedName>
</protein>
<dbReference type="EMBL" id="ABJB010755283">
    <property type="status" value="NOT_ANNOTATED_CDS"/>
    <property type="molecule type" value="Genomic_DNA"/>
</dbReference>